<protein>
    <submittedName>
        <fullName evidence="1">Uncharacterized protein</fullName>
    </submittedName>
</protein>
<proteinExistence type="predicted"/>
<dbReference type="Proteomes" id="UP001501469">
    <property type="component" value="Unassembled WGS sequence"/>
</dbReference>
<sequence>MLLAAGAARAQTINVEAVTRYWQITDGLRQNQPLTDQMWRDFLEIPGNKIYVRGIYSAANLVNYRRAIDVVYMPRYDSLLQAKLKAKVWYYVLVNDYKVREPEYRRYVASLTQGAAALDQMYQYAYPQLPPAARTKVAKLNIYYEALGNDATSQEEGIFYSLRAVLDANEVKPGLLEGHELYHRLQPSRDFGTIAPDDLGLLEIMDSMQHEGIADQIDKPLTMALAGDPRGIRDWALTPAPVFIHCMDSTLQSRARGGAAATGRWYRQLSNGSNGHLPGFFMSSAIVRNGFGKQMIAQFDNPFAFVFLYQKAAKKDKSQLPRFSEESLRYLKTLERKYDKHRPASGAASRS</sequence>
<dbReference type="EMBL" id="BAABDK010000017">
    <property type="protein sequence ID" value="GAA4038941.1"/>
    <property type="molecule type" value="Genomic_DNA"/>
</dbReference>
<accession>A0ABP7UA67</accession>
<evidence type="ECO:0000313" key="2">
    <source>
        <dbReference type="Proteomes" id="UP001501469"/>
    </source>
</evidence>
<gene>
    <name evidence="1" type="ORF">GCM10022409_25750</name>
</gene>
<organism evidence="1 2">
    <name type="scientific">Hymenobacter glaciei</name>
    <dbReference type="NCBI Taxonomy" id="877209"/>
    <lineage>
        <taxon>Bacteria</taxon>
        <taxon>Pseudomonadati</taxon>
        <taxon>Bacteroidota</taxon>
        <taxon>Cytophagia</taxon>
        <taxon>Cytophagales</taxon>
        <taxon>Hymenobacteraceae</taxon>
        <taxon>Hymenobacter</taxon>
    </lineage>
</organism>
<dbReference type="InterPro" id="IPR043754">
    <property type="entry name" value="DUF5700"/>
</dbReference>
<name>A0ABP7UA67_9BACT</name>
<reference evidence="2" key="1">
    <citation type="journal article" date="2019" name="Int. J. Syst. Evol. Microbiol.">
        <title>The Global Catalogue of Microorganisms (GCM) 10K type strain sequencing project: providing services to taxonomists for standard genome sequencing and annotation.</title>
        <authorList>
            <consortium name="The Broad Institute Genomics Platform"/>
            <consortium name="The Broad Institute Genome Sequencing Center for Infectious Disease"/>
            <person name="Wu L."/>
            <person name="Ma J."/>
        </authorList>
    </citation>
    <scope>NUCLEOTIDE SEQUENCE [LARGE SCALE GENOMIC DNA]</scope>
    <source>
        <strain evidence="2">JCM 17225</strain>
    </source>
</reference>
<keyword evidence="2" id="KW-1185">Reference proteome</keyword>
<dbReference type="Pfam" id="PF18958">
    <property type="entry name" value="DUF5700"/>
    <property type="match status" value="1"/>
</dbReference>
<comment type="caution">
    <text evidence="1">The sequence shown here is derived from an EMBL/GenBank/DDBJ whole genome shotgun (WGS) entry which is preliminary data.</text>
</comment>
<evidence type="ECO:0000313" key="1">
    <source>
        <dbReference type="EMBL" id="GAA4038941.1"/>
    </source>
</evidence>